<feature type="region of interest" description="Disordered" evidence="1">
    <location>
        <begin position="319"/>
        <end position="343"/>
    </location>
</feature>
<feature type="chain" id="PRO_5018538452" evidence="2">
    <location>
        <begin position="23"/>
        <end position="363"/>
    </location>
</feature>
<evidence type="ECO:0000313" key="3">
    <source>
        <dbReference type="EMBL" id="RVU06360.1"/>
    </source>
</evidence>
<proteinExistence type="predicted"/>
<evidence type="ECO:0000313" key="4">
    <source>
        <dbReference type="Proteomes" id="UP000282837"/>
    </source>
</evidence>
<feature type="signal peptide" evidence="2">
    <location>
        <begin position="1"/>
        <end position="22"/>
    </location>
</feature>
<evidence type="ECO:0000256" key="1">
    <source>
        <dbReference type="SAM" id="MobiDB-lite"/>
    </source>
</evidence>
<accession>A0A3S2UT67</accession>
<evidence type="ECO:0000256" key="2">
    <source>
        <dbReference type="SAM" id="SignalP"/>
    </source>
</evidence>
<dbReference type="RefSeq" id="WP_127707181.1">
    <property type="nucleotide sequence ID" value="NZ_SACO01000003.1"/>
</dbReference>
<keyword evidence="2" id="KW-0732">Signal</keyword>
<name>A0A3S2UT67_9SPHN</name>
<dbReference type="Proteomes" id="UP000282837">
    <property type="component" value="Unassembled WGS sequence"/>
</dbReference>
<dbReference type="AlphaFoldDB" id="A0A3S2UT67"/>
<protein>
    <submittedName>
        <fullName evidence="3">Uncharacterized protein</fullName>
    </submittedName>
</protein>
<organism evidence="3 4">
    <name type="scientific">Novosphingobium umbonatum</name>
    <dbReference type="NCBI Taxonomy" id="1908524"/>
    <lineage>
        <taxon>Bacteria</taxon>
        <taxon>Pseudomonadati</taxon>
        <taxon>Pseudomonadota</taxon>
        <taxon>Alphaproteobacteria</taxon>
        <taxon>Sphingomonadales</taxon>
        <taxon>Sphingomonadaceae</taxon>
        <taxon>Novosphingobium</taxon>
    </lineage>
</organism>
<comment type="caution">
    <text evidence="3">The sequence shown here is derived from an EMBL/GenBank/DDBJ whole genome shotgun (WGS) entry which is preliminary data.</text>
</comment>
<reference evidence="3 4" key="1">
    <citation type="submission" date="2019-01" db="EMBL/GenBank/DDBJ databases">
        <authorList>
            <person name="Chen W.-M."/>
        </authorList>
    </citation>
    <scope>NUCLEOTIDE SEQUENCE [LARGE SCALE GENOMIC DNA]</scope>
    <source>
        <strain evidence="3 4">FSY-9</strain>
    </source>
</reference>
<keyword evidence="4" id="KW-1185">Reference proteome</keyword>
<gene>
    <name evidence="3" type="ORF">EOE18_05940</name>
</gene>
<dbReference type="OrthoDB" id="7428674at2"/>
<dbReference type="EMBL" id="SACO01000003">
    <property type="protein sequence ID" value="RVU06360.1"/>
    <property type="molecule type" value="Genomic_DNA"/>
</dbReference>
<sequence>MMRGMRALLLAVTLGAAHAAKAQPQPQVEVEFLATLSSEGSHVGDMFPIRLAKAASLDNGETLPAGLMGLGEVVEAKPAGGGGAPGVLVLALRYLDHHGRKIALRSLQQNMVGRDRVNEMRRHGSLSLATALPMSMLGMATRGGNIVVAKGSYALADVAGELGAAEAASASSADWPEKAALDVPPPPKGMGQVVFYRPDSLSWKMIGCTIREEERKLSSLGSGRWFAYVASAGVHAFRVTSETSDSLRLNVEAGETQYVSCRLRASVLIARPVIRPEAASGFHAALSGLKLVDDDDMGAVSPQGYALRQADIRQALAQRSGPPQHGQVARPAQDGSVIDKMDDSSRRLLEQGLRKMARGAAAR</sequence>